<evidence type="ECO:0000256" key="1">
    <source>
        <dbReference type="SAM" id="MobiDB-lite"/>
    </source>
</evidence>
<gene>
    <name evidence="2" type="ORF">T4D_4871</name>
</gene>
<feature type="region of interest" description="Disordered" evidence="1">
    <location>
        <begin position="98"/>
        <end position="125"/>
    </location>
</feature>
<keyword evidence="3" id="KW-1185">Reference proteome</keyword>
<feature type="compositionally biased region" description="Polar residues" evidence="1">
    <location>
        <begin position="171"/>
        <end position="185"/>
    </location>
</feature>
<accession>A0A0V1F6G5</accession>
<organism evidence="2 3">
    <name type="scientific">Trichinella pseudospiralis</name>
    <name type="common">Parasitic roundworm</name>
    <dbReference type="NCBI Taxonomy" id="6337"/>
    <lineage>
        <taxon>Eukaryota</taxon>
        <taxon>Metazoa</taxon>
        <taxon>Ecdysozoa</taxon>
        <taxon>Nematoda</taxon>
        <taxon>Enoplea</taxon>
        <taxon>Dorylaimia</taxon>
        <taxon>Trichinellida</taxon>
        <taxon>Trichinellidae</taxon>
        <taxon>Trichinella</taxon>
    </lineage>
</organism>
<dbReference type="OrthoDB" id="5920612at2759"/>
<proteinExistence type="predicted"/>
<feature type="region of interest" description="Disordered" evidence="1">
    <location>
        <begin position="171"/>
        <end position="193"/>
    </location>
</feature>
<feature type="compositionally biased region" description="Low complexity" evidence="1">
    <location>
        <begin position="114"/>
        <end position="125"/>
    </location>
</feature>
<dbReference type="EMBL" id="JYDT01000216">
    <property type="protein sequence ID" value="KRY81595.1"/>
    <property type="molecule type" value="Genomic_DNA"/>
</dbReference>
<dbReference type="AlphaFoldDB" id="A0A0V1F6G5"/>
<sequence length="193" mass="22013">LDADGVRVLPSKLQSSFQVICNKSYVMQLLAFIFPITESYRIRERMVLPTRESHPNSERNNQNVTYMTQADLRQAYDNILENAVTEWLHRQGILLRNPGESGSGSREMLAPSLQQQQHHQQQQQQRPIIHIPIQYCGMQSPLQDLIGNSSTSTSPLQLPEVYETNRETNELLPQSTSSNNGSQSHEYVLPPIE</sequence>
<feature type="non-terminal residue" evidence="2">
    <location>
        <position position="193"/>
    </location>
</feature>
<dbReference type="Proteomes" id="UP000054995">
    <property type="component" value="Unassembled WGS sequence"/>
</dbReference>
<reference evidence="2 3" key="1">
    <citation type="submission" date="2015-01" db="EMBL/GenBank/DDBJ databases">
        <title>Evolution of Trichinella species and genotypes.</title>
        <authorList>
            <person name="Korhonen P.K."/>
            <person name="Edoardo P."/>
            <person name="Giuseppe L.R."/>
            <person name="Gasser R.B."/>
        </authorList>
    </citation>
    <scope>NUCLEOTIDE SEQUENCE [LARGE SCALE GENOMIC DNA]</scope>
    <source>
        <strain evidence="2">ISS470</strain>
    </source>
</reference>
<name>A0A0V1F6G5_TRIPS</name>
<evidence type="ECO:0000313" key="2">
    <source>
        <dbReference type="EMBL" id="KRY81595.1"/>
    </source>
</evidence>
<feature type="non-terminal residue" evidence="2">
    <location>
        <position position="1"/>
    </location>
</feature>
<evidence type="ECO:0000313" key="3">
    <source>
        <dbReference type="Proteomes" id="UP000054995"/>
    </source>
</evidence>
<comment type="caution">
    <text evidence="2">The sequence shown here is derived from an EMBL/GenBank/DDBJ whole genome shotgun (WGS) entry which is preliminary data.</text>
</comment>
<protein>
    <submittedName>
        <fullName evidence="2">Uncharacterized protein</fullName>
    </submittedName>
</protein>